<evidence type="ECO:0000256" key="1">
    <source>
        <dbReference type="SAM" id="Coils"/>
    </source>
</evidence>
<keyword evidence="2" id="KW-0812">Transmembrane</keyword>
<proteinExistence type="predicted"/>
<keyword evidence="2" id="KW-0472">Membrane</keyword>
<organism evidence="3 4">
    <name type="scientific">Agaricus bisporus var. burnettii (strain JB137-S8 / ATCC MYA-4627 / FGSC 10392)</name>
    <name type="common">White button mushroom</name>
    <dbReference type="NCBI Taxonomy" id="597362"/>
    <lineage>
        <taxon>Eukaryota</taxon>
        <taxon>Fungi</taxon>
        <taxon>Dikarya</taxon>
        <taxon>Basidiomycota</taxon>
        <taxon>Agaricomycotina</taxon>
        <taxon>Agaricomycetes</taxon>
        <taxon>Agaricomycetidae</taxon>
        <taxon>Agaricales</taxon>
        <taxon>Agaricineae</taxon>
        <taxon>Agaricaceae</taxon>
        <taxon>Agaricus</taxon>
    </lineage>
</organism>
<dbReference type="GeneID" id="18827843"/>
<protein>
    <submittedName>
        <fullName evidence="3">Uncharacterized protein</fullName>
    </submittedName>
</protein>
<evidence type="ECO:0000313" key="4">
    <source>
        <dbReference type="Proteomes" id="UP000008493"/>
    </source>
</evidence>
<keyword evidence="2" id="KW-1133">Transmembrane helix</keyword>
<dbReference type="HOGENOM" id="CLU_051707_0_0_1"/>
<dbReference type="Gene3D" id="1.20.1170.10">
    <property type="match status" value="1"/>
</dbReference>
<feature type="coiled-coil region" evidence="1">
    <location>
        <begin position="241"/>
        <end position="268"/>
    </location>
</feature>
<dbReference type="EMBL" id="JH971437">
    <property type="protein sequence ID" value="EKM74589.1"/>
    <property type="molecule type" value="Genomic_DNA"/>
</dbReference>
<reference evidence="4" key="1">
    <citation type="journal article" date="2012" name="Proc. Natl. Acad. Sci. U.S.A.">
        <title>Genome sequence of the button mushroom Agaricus bisporus reveals mechanisms governing adaptation to a humic-rich ecological niche.</title>
        <authorList>
            <person name="Morin E."/>
            <person name="Kohler A."/>
            <person name="Baker A.R."/>
            <person name="Foulongne-Oriol M."/>
            <person name="Lombard V."/>
            <person name="Nagy L.G."/>
            <person name="Ohm R.A."/>
            <person name="Patyshakuliyeva A."/>
            <person name="Brun A."/>
            <person name="Aerts A.L."/>
            <person name="Bailey A.M."/>
            <person name="Billette C."/>
            <person name="Coutinho P.M."/>
            <person name="Deakin G."/>
            <person name="Doddapaneni H."/>
            <person name="Floudas D."/>
            <person name="Grimwood J."/>
            <person name="Hilden K."/>
            <person name="Kuees U."/>
            <person name="LaButti K.M."/>
            <person name="Lapidus A."/>
            <person name="Lindquist E.A."/>
            <person name="Lucas S.M."/>
            <person name="Murat C."/>
            <person name="Riley R.W."/>
            <person name="Salamov A.A."/>
            <person name="Schmutz J."/>
            <person name="Subramanian V."/>
            <person name="Woesten H.A.B."/>
            <person name="Xu J."/>
            <person name="Eastwood D.C."/>
            <person name="Foster G.D."/>
            <person name="Sonnenberg A.S."/>
            <person name="Cullen D."/>
            <person name="de Vries R.P."/>
            <person name="Lundell T."/>
            <person name="Hibbett D.S."/>
            <person name="Henrissat B."/>
            <person name="Burton K.S."/>
            <person name="Kerrigan R.W."/>
            <person name="Challen M.P."/>
            <person name="Grigoriev I.V."/>
            <person name="Martin F."/>
        </authorList>
    </citation>
    <scope>NUCLEOTIDE SEQUENCE [LARGE SCALE GENOMIC DNA]</scope>
    <source>
        <strain evidence="4">JB137-S8 / ATCC MYA-4627 / FGSC 10392</strain>
    </source>
</reference>
<sequence length="352" mass="39448">MATDDHTSLTEGNEVEQHEKLTAHLKLPSTIEQFVQDCRNIGQTAVAVDGHFKTVKAGLADLVRKYGRDFPGIQGVYVPKWNSFMARWDGENGLLWSSRAFASKTVVALKGKSFPLKSHFDLLLTVRLGTDKELKDMQAELRNYVEYHPISSATDLADGFKDLSREIGDFAKDFKIYMEEQGQNLTKEAETYEADLSRYQKEVDKFNKQIEAAAKSLSCAGIFGILAIIPLINFVKLVRQRNTAVANRDKAKNNLAEVSRKQESLAAMQADFEKFRPNIEDICLKLGIFAGIWAFVTSQSIQLNESLEGGMRVVTERKFVAKLANLRAQIKPLVEGLNAYVVQIVPRPTNAE</sequence>
<dbReference type="AlphaFoldDB" id="K5VJU7"/>
<keyword evidence="1" id="KW-0175">Coiled coil</keyword>
<gene>
    <name evidence="3" type="ORF">AGABI1DRAFT_133091</name>
</gene>
<dbReference type="RefSeq" id="XP_007334779.1">
    <property type="nucleotide sequence ID" value="XM_007334717.1"/>
</dbReference>
<accession>K5VJU7</accession>
<dbReference type="Proteomes" id="UP000008493">
    <property type="component" value="Unassembled WGS sequence"/>
</dbReference>
<evidence type="ECO:0000313" key="3">
    <source>
        <dbReference type="EMBL" id="EKM74589.1"/>
    </source>
</evidence>
<feature type="transmembrane region" description="Helical" evidence="2">
    <location>
        <begin position="220"/>
        <end position="238"/>
    </location>
</feature>
<feature type="coiled-coil region" evidence="1">
    <location>
        <begin position="182"/>
        <end position="216"/>
    </location>
</feature>
<evidence type="ECO:0000256" key="2">
    <source>
        <dbReference type="SAM" id="Phobius"/>
    </source>
</evidence>
<dbReference type="KEGG" id="abp:AGABI1DRAFT133091"/>
<dbReference type="InParanoid" id="K5VJU7"/>
<name>K5VJU7_AGABU</name>
<dbReference type="OrthoDB" id="3173702at2759"/>
<dbReference type="SUPFAM" id="SSF58100">
    <property type="entry name" value="Bacterial hemolysins"/>
    <property type="match status" value="1"/>
</dbReference>
<keyword evidence="4" id="KW-1185">Reference proteome</keyword>